<dbReference type="GO" id="GO:0032206">
    <property type="term" value="P:positive regulation of telomere maintenance"/>
    <property type="evidence" value="ECO:0007669"/>
    <property type="project" value="UniProtKB-ARBA"/>
</dbReference>
<dbReference type="PANTHER" id="PTHR21541">
    <property type="entry name" value="BTB POZ DOMAIN CONTAINING 12"/>
    <property type="match status" value="1"/>
</dbReference>
<protein>
    <recommendedName>
        <fullName evidence="14">Structure-specific endonuclease subunit SLX4</fullName>
    </recommendedName>
    <alternativeName>
        <fullName evidence="16">BTB/POZ domain-containing protein 12</fullName>
    </alternativeName>
</protein>
<feature type="region of interest" description="Disordered" evidence="17">
    <location>
        <begin position="463"/>
        <end position="507"/>
    </location>
</feature>
<feature type="compositionally biased region" description="Polar residues" evidence="17">
    <location>
        <begin position="56"/>
        <end position="79"/>
    </location>
</feature>
<name>A0A0P7VJU8_SCLFO</name>
<dbReference type="STRING" id="113540.ENSSFOP00015061814"/>
<evidence type="ECO:0000256" key="2">
    <source>
        <dbReference type="ARBA" id="ARBA00006661"/>
    </source>
</evidence>
<evidence type="ECO:0000256" key="15">
    <source>
        <dbReference type="ARBA" id="ARBA00064578"/>
    </source>
</evidence>
<evidence type="ECO:0000256" key="11">
    <source>
        <dbReference type="ARBA" id="ARBA00023172"/>
    </source>
</evidence>
<feature type="compositionally biased region" description="Low complexity" evidence="17">
    <location>
        <begin position="1499"/>
        <end position="1512"/>
    </location>
</feature>
<feature type="compositionally biased region" description="Acidic residues" evidence="17">
    <location>
        <begin position="776"/>
        <end position="785"/>
    </location>
</feature>
<proteinExistence type="inferred from homology"/>
<dbReference type="InterPro" id="IPR011333">
    <property type="entry name" value="SKP1/BTB/POZ_sf"/>
</dbReference>
<evidence type="ECO:0000256" key="6">
    <source>
        <dbReference type="ARBA" id="ARBA00022737"/>
    </source>
</evidence>
<feature type="non-terminal residue" evidence="19">
    <location>
        <position position="1704"/>
    </location>
</feature>
<keyword evidence="19" id="KW-0378">Hydrolase</keyword>
<keyword evidence="11" id="KW-0233">DNA recombination</keyword>
<evidence type="ECO:0000256" key="8">
    <source>
        <dbReference type="ARBA" id="ARBA00022771"/>
    </source>
</evidence>
<keyword evidence="19" id="KW-0255">Endonuclease</keyword>
<evidence type="ECO:0000256" key="1">
    <source>
        <dbReference type="ARBA" id="ARBA00004123"/>
    </source>
</evidence>
<sequence>MEDRLMDDSEDFVDLCSKLLRRVRKREAGERKYTEDESRPPNGVKERAKRKRLRIDSNQVLEGPRGSQTTNRSQASFSLRSDERGGLKKALEDAVVVARPTPEVTVPESTLKQQPLRAKDKVVSRMQQFKWVSPQKLKLNGCEEPGSEKLHVGILTPPREQEPTATPAPDPQGDEALALRLQQELDREAQSDLVDLEEGGLFFCQICQRDLSAMNALCRAQHINRCLDKSEDRAPPMRAPPQIPECPICGKGFKSEKSKVAHLKRCSTDMGVAPAVLMEALQRQAAEVAERGSSTNQPPLPDRPKKKGPRKKPVTLDEDTMVAMALSRSMLEQDKEKEVLQEGQRGAAQALSAQPLGSRAGRGKTCRKKGAPPAPPPLLLIQDPRDVLLRLQNRIAALLLRTQPERPPTPRLPASSLALWTGAAPLWQKSALREGGPLSTLDFYTPELKPWVPANVVKLNPEGPCQTAAGTPRDSLLEARCSSSPSPAAKRSEPIPPPASSPPPVGNQTLCDLMDLAEEGMTLTQYGGVTTWAHTHTYKEQLDPLPNGFEPVAEAAAQSTAPLSRLATDLASMVNNPQLSDVQLQVDSGDVFFTHSFVLYARCPLLAQSVHDSGFGVQEEGMPLVQRVLLGEVPVDAVLALLQYLYTGCCPLTPALVTRVQELAVRFQLKELQELCQQHAGKIQLEPWGMELEQNDEEEEARNKEQNFMELLHSMWDGEEEEEEGGIHGKYRQEGTGSPLLGDVEPGDERVDEDELEEIYEFAATQRKLESGGNIGEDDEEEDGEDCHADTEEGEGLMERGGGDCMSGKRLSLVKAGVFIEKLNSQGTDEPKEDSPPSQDSMVSCHSLRDGSAAGSPPEGQVYQMTADMMEQPALFTVSCAEAAMGPDDTGLVGSSKPSSVHSPNTSADRSYSRLFSQSWGTYTEPSPSQPPHHTPSASLAADFQCMEQPAVGVFTPVPSRASGHQGVVIDLSVSPSPDPLESSLPITGVSPGSTEGKDPEVIGKSSSFAGDPEVPLGHSQTETSHVEKCIPSSSGKTICSTRDTRPVTPDLIVVSDSGDEMDFITGNMEAKLPPISNQQPQISVNVGEKAVNPEVHSCNAHAPVRLSPSLPMNGSAEISWLIPFTPVQPHKTTQTGSTQTYSSMCRTNLFISGVPPNASSTPLHLKVPDRLCAARPSLPQSDHVLGSIRKSPICRVTGNRIQSADERCSENQQGDDPGSLHLSVILPSPWRDAEIGSRLRESPDKHGFLAGPNCIESSDMARFSKSNGNLPEGEEASSLAQQPRELGQFCAAEEPPIPFDDSWGEGAHFSLRMDSSGGVSPPSLIPPAIGQDTPKNIPEPSATMLDSKLWDEWEGDEEEDLDLPLSQRACPRGAAPRVAQLRTPVASHRKGNPPLEPITPMPAFSDMETPELKNQLNKFGVRPLPKRQMVSKLREIHHYTHQLLSSDSESEGLVLSPDPPKAAAFKEPTGIMLKTCPKAPPTGQGEDGQRDGDEEVLSASQSSTTSSAAASEDSNRSNPELCPQSDDDSDSDGLTPSQAVSRDAAKLQAVRNFLQSDSELYGQILQYQPLVLAHLQARLKAAGIRLGAAKLLDFLDSQCITFTTANRTKPSVSRRRGLGRGRGRRRGGKAKALSTARCGQTLTFVHKPDVLLMGLREAFRLGVDPLRRRSVVPFAVEAVEHQLWRLGAARNRRAKEKGIGDYK</sequence>
<comment type="subunit">
    <text evidence="15">Forms a heterodimer with SLX1A/GIYD1. Interacts with ERCC4/XPF; catalytic subunit of the ERCC4-ERCC1 endonuclease. Interacts with MUS81; catalytic subunit of the MUS81-EME1 endonuclease. Interacts with MSH2; component of the MSH2-MSH3 mismatch repair complex. Interacts with TERF2-TERF2IP. Interacts with PLK1 and SLX4IP.</text>
</comment>
<gene>
    <name evidence="19" type="ORF">Z043_104623</name>
</gene>
<organism evidence="19 20">
    <name type="scientific">Scleropages formosus</name>
    <name type="common">Asian bonytongue</name>
    <name type="synonym">Osteoglossum formosum</name>
    <dbReference type="NCBI Taxonomy" id="113540"/>
    <lineage>
        <taxon>Eukaryota</taxon>
        <taxon>Metazoa</taxon>
        <taxon>Chordata</taxon>
        <taxon>Craniata</taxon>
        <taxon>Vertebrata</taxon>
        <taxon>Euteleostomi</taxon>
        <taxon>Actinopterygii</taxon>
        <taxon>Neopterygii</taxon>
        <taxon>Teleostei</taxon>
        <taxon>Osteoglossocephala</taxon>
        <taxon>Osteoglossomorpha</taxon>
        <taxon>Osteoglossiformes</taxon>
        <taxon>Osteoglossidae</taxon>
        <taxon>Scleropages</taxon>
    </lineage>
</organism>
<dbReference type="Pfam" id="PF09494">
    <property type="entry name" value="Slx4"/>
    <property type="match status" value="1"/>
</dbReference>
<dbReference type="InterPro" id="IPR000210">
    <property type="entry name" value="BTB/POZ_dom"/>
</dbReference>
<feature type="compositionally biased region" description="Low complexity" evidence="17">
    <location>
        <begin position="975"/>
        <end position="987"/>
    </location>
</feature>
<feature type="region of interest" description="Disordered" evidence="17">
    <location>
        <begin position="823"/>
        <end position="860"/>
    </location>
</feature>
<dbReference type="GO" id="GO:0006281">
    <property type="term" value="P:DNA repair"/>
    <property type="evidence" value="ECO:0007669"/>
    <property type="project" value="UniProtKB-KW"/>
</dbReference>
<feature type="compositionally biased region" description="Pro residues" evidence="17">
    <location>
        <begin position="494"/>
        <end position="505"/>
    </location>
</feature>
<comment type="similarity">
    <text evidence="2">Belongs to the SLX4 family.</text>
</comment>
<evidence type="ECO:0000256" key="13">
    <source>
        <dbReference type="ARBA" id="ARBA00023242"/>
    </source>
</evidence>
<feature type="region of interest" description="Disordered" evidence="17">
    <location>
        <begin position="975"/>
        <end position="998"/>
    </location>
</feature>
<evidence type="ECO:0000256" key="17">
    <source>
        <dbReference type="SAM" id="MobiDB-lite"/>
    </source>
</evidence>
<feature type="compositionally biased region" description="Basic residues" evidence="17">
    <location>
        <begin position="304"/>
        <end position="313"/>
    </location>
</feature>
<evidence type="ECO:0000256" key="12">
    <source>
        <dbReference type="ARBA" id="ARBA00023204"/>
    </source>
</evidence>
<dbReference type="InterPro" id="IPR018574">
    <property type="entry name" value="Structure-sp_endonuc_su_Slx4"/>
</dbReference>
<feature type="region of interest" description="Disordered" evidence="17">
    <location>
        <begin position="721"/>
        <end position="747"/>
    </location>
</feature>
<comment type="subcellular location">
    <subcellularLocation>
        <location evidence="1">Nucleus</location>
    </subcellularLocation>
</comment>
<dbReference type="SUPFAM" id="SSF54695">
    <property type="entry name" value="POZ domain"/>
    <property type="match status" value="1"/>
</dbReference>
<feature type="domain" description="BTB" evidence="18">
    <location>
        <begin position="580"/>
        <end position="654"/>
    </location>
</feature>
<evidence type="ECO:0000313" key="20">
    <source>
        <dbReference type="Proteomes" id="UP000034805"/>
    </source>
</evidence>
<dbReference type="FunFam" id="3.30.710.10:FF:000116">
    <property type="entry name" value="SLX4 structure-specific endonuclease subunit"/>
    <property type="match status" value="1"/>
</dbReference>
<dbReference type="PROSITE" id="PS50097">
    <property type="entry name" value="BTB"/>
    <property type="match status" value="1"/>
</dbReference>
<keyword evidence="13" id="KW-0539">Nucleus</keyword>
<keyword evidence="12" id="KW-0234">DNA repair</keyword>
<feature type="compositionally biased region" description="Polar residues" evidence="17">
    <location>
        <begin position="896"/>
        <end position="911"/>
    </location>
</feature>
<evidence type="ECO:0000256" key="16">
    <source>
        <dbReference type="ARBA" id="ARBA00076095"/>
    </source>
</evidence>
<feature type="region of interest" description="Disordered" evidence="17">
    <location>
        <begin position="889"/>
        <end position="911"/>
    </location>
</feature>
<feature type="compositionally biased region" description="Basic residues" evidence="17">
    <location>
        <begin position="361"/>
        <end position="370"/>
    </location>
</feature>
<dbReference type="PANTHER" id="PTHR21541:SF3">
    <property type="entry name" value="STRUCTURE-SPECIFIC ENDONUCLEASE SUBUNIT SLX4"/>
    <property type="match status" value="1"/>
</dbReference>
<feature type="compositionally biased region" description="Basic and acidic residues" evidence="17">
    <location>
        <begin position="26"/>
        <end position="39"/>
    </location>
</feature>
<feature type="compositionally biased region" description="Polar residues" evidence="17">
    <location>
        <begin position="1032"/>
        <end position="1042"/>
    </location>
</feature>
<feature type="region of interest" description="Disordered" evidence="17">
    <location>
        <begin position="1444"/>
        <end position="1541"/>
    </location>
</feature>
<feature type="region of interest" description="Disordered" evidence="17">
    <location>
        <begin position="26"/>
        <end position="86"/>
    </location>
</feature>
<reference evidence="19 20" key="1">
    <citation type="submission" date="2015-08" db="EMBL/GenBank/DDBJ databases">
        <title>The genome of the Asian arowana (Scleropages formosus).</title>
        <authorList>
            <person name="Tan M.H."/>
            <person name="Gan H.M."/>
            <person name="Croft L.J."/>
            <person name="Austin C.M."/>
        </authorList>
    </citation>
    <scope>NUCLEOTIDE SEQUENCE [LARGE SCALE GENOMIC DNA]</scope>
    <source>
        <strain evidence="19">Aro1</strain>
    </source>
</reference>
<dbReference type="SMART" id="SM00225">
    <property type="entry name" value="BTB"/>
    <property type="match status" value="1"/>
</dbReference>
<evidence type="ECO:0000256" key="5">
    <source>
        <dbReference type="ARBA" id="ARBA00022723"/>
    </source>
</evidence>
<keyword evidence="19" id="KW-0540">Nuclease</keyword>
<evidence type="ECO:0000256" key="14">
    <source>
        <dbReference type="ARBA" id="ARBA00029496"/>
    </source>
</evidence>
<evidence type="ECO:0000259" key="18">
    <source>
        <dbReference type="PROSITE" id="PS50097"/>
    </source>
</evidence>
<dbReference type="Pfam" id="PF00651">
    <property type="entry name" value="BTB"/>
    <property type="match status" value="1"/>
</dbReference>
<accession>A0A0P7VJU8</accession>
<evidence type="ECO:0000256" key="4">
    <source>
        <dbReference type="ARBA" id="ARBA00022553"/>
    </source>
</evidence>
<evidence type="ECO:0000256" key="9">
    <source>
        <dbReference type="ARBA" id="ARBA00022833"/>
    </source>
</evidence>
<dbReference type="EMBL" id="JARO02001236">
    <property type="protein sequence ID" value="KPP76064.1"/>
    <property type="molecule type" value="Genomic_DNA"/>
</dbReference>
<keyword evidence="10" id="KW-0832">Ubl conjugation</keyword>
<keyword evidence="5" id="KW-0479">Metal-binding</keyword>
<dbReference type="GO" id="GO:0033557">
    <property type="term" value="C:Slx1-Slx4 complex"/>
    <property type="evidence" value="ECO:0007669"/>
    <property type="project" value="InterPro"/>
</dbReference>
<dbReference type="GO" id="GO:0000712">
    <property type="term" value="P:resolution of meiotic recombination intermediates"/>
    <property type="evidence" value="ECO:0007669"/>
    <property type="project" value="TreeGrafter"/>
</dbReference>
<keyword evidence="4" id="KW-0597">Phosphoprotein</keyword>
<feature type="compositionally biased region" description="Basic residues" evidence="17">
    <location>
        <begin position="1613"/>
        <end position="1630"/>
    </location>
</feature>
<keyword evidence="8" id="KW-0863">Zinc-finger</keyword>
<evidence type="ECO:0000256" key="7">
    <source>
        <dbReference type="ARBA" id="ARBA00022763"/>
    </source>
</evidence>
<feature type="region of interest" description="Disordered" evidence="17">
    <location>
        <begin position="1612"/>
        <end position="1632"/>
    </location>
</feature>
<comment type="caution">
    <text evidence="19">The sequence shown here is derived from an EMBL/GenBank/DDBJ whole genome shotgun (WGS) entry which is preliminary data.</text>
</comment>
<dbReference type="GO" id="GO:0004519">
    <property type="term" value="F:endonuclease activity"/>
    <property type="evidence" value="ECO:0007669"/>
    <property type="project" value="UniProtKB-KW"/>
</dbReference>
<dbReference type="Proteomes" id="UP000034805">
    <property type="component" value="Unassembled WGS sequence"/>
</dbReference>
<keyword evidence="9" id="KW-0862">Zinc</keyword>
<dbReference type="GO" id="GO:0008270">
    <property type="term" value="F:zinc ion binding"/>
    <property type="evidence" value="ECO:0007669"/>
    <property type="project" value="UniProtKB-KW"/>
</dbReference>
<feature type="region of interest" description="Disordered" evidence="17">
    <location>
        <begin position="342"/>
        <end position="378"/>
    </location>
</feature>
<dbReference type="GO" id="GO:0006260">
    <property type="term" value="P:DNA replication"/>
    <property type="evidence" value="ECO:0007669"/>
    <property type="project" value="InterPro"/>
</dbReference>
<evidence type="ECO:0000256" key="3">
    <source>
        <dbReference type="ARBA" id="ARBA00022499"/>
    </source>
</evidence>
<feature type="region of interest" description="Disordered" evidence="17">
    <location>
        <begin position="763"/>
        <end position="806"/>
    </location>
</feature>
<feature type="compositionally biased region" description="Basic and acidic residues" evidence="17">
    <location>
        <begin position="786"/>
        <end position="802"/>
    </location>
</feature>
<evidence type="ECO:0000313" key="19">
    <source>
        <dbReference type="EMBL" id="KPP76064.1"/>
    </source>
</evidence>
<feature type="region of interest" description="Disordered" evidence="17">
    <location>
        <begin position="1010"/>
        <end position="1043"/>
    </location>
</feature>
<feature type="region of interest" description="Disordered" evidence="17">
    <location>
        <begin position="284"/>
        <end position="317"/>
    </location>
</feature>
<dbReference type="Gene3D" id="3.30.710.10">
    <property type="entry name" value="Potassium Channel Kv1.1, Chain A"/>
    <property type="match status" value="1"/>
</dbReference>
<keyword evidence="3" id="KW-1017">Isopeptide bond</keyword>
<keyword evidence="7" id="KW-0227">DNA damage</keyword>
<dbReference type="GO" id="GO:0090656">
    <property type="term" value="P:t-circle formation"/>
    <property type="evidence" value="ECO:0007669"/>
    <property type="project" value="UniProtKB-ARBA"/>
</dbReference>
<dbReference type="CDD" id="cd22999">
    <property type="entry name" value="SAP_SLX4"/>
    <property type="match status" value="1"/>
</dbReference>
<keyword evidence="6" id="KW-0677">Repeat</keyword>
<evidence type="ECO:0000256" key="10">
    <source>
        <dbReference type="ARBA" id="ARBA00022843"/>
    </source>
</evidence>